<dbReference type="Pfam" id="PF03473">
    <property type="entry name" value="MOSC"/>
    <property type="match status" value="1"/>
</dbReference>
<feature type="domain" description="MOSC" evidence="1">
    <location>
        <begin position="17"/>
        <end position="142"/>
    </location>
</feature>
<dbReference type="Proteomes" id="UP001651690">
    <property type="component" value="Unassembled WGS sequence"/>
</dbReference>
<dbReference type="SUPFAM" id="SSF50800">
    <property type="entry name" value="PK beta-barrel domain-like"/>
    <property type="match status" value="1"/>
</dbReference>
<dbReference type="PROSITE" id="PS51340">
    <property type="entry name" value="MOSC"/>
    <property type="match status" value="1"/>
</dbReference>
<protein>
    <submittedName>
        <fullName evidence="2">MOSC domain-containing protein</fullName>
    </submittedName>
</protein>
<keyword evidence="3" id="KW-1185">Reference proteome</keyword>
<dbReference type="InterPro" id="IPR052716">
    <property type="entry name" value="MOSC_domain"/>
</dbReference>
<evidence type="ECO:0000313" key="3">
    <source>
        <dbReference type="Proteomes" id="UP001651690"/>
    </source>
</evidence>
<dbReference type="InterPro" id="IPR011037">
    <property type="entry name" value="Pyrv_Knase-like_insert_dom_sf"/>
</dbReference>
<sequence length="142" mass="15296">MRVVAIHIAPGRRIPVRSVNSVVAEEGKGLVGDRYHGTTYRHVTIQSRELVHLAAKELGRDFDVGATRRNITVDSGDIPTKLGTPIRIGEAELHVVRIMPPCRLLDDDIGRGAMDALQGRGGSVCRVMGSGIIRVGDPVEIG</sequence>
<gene>
    <name evidence="2" type="ORF">NM203_15410</name>
</gene>
<accession>A0ABT1M397</accession>
<proteinExistence type="predicted"/>
<organism evidence="2 3">
    <name type="scientific">Mycolicibacterium arenosum</name>
    <dbReference type="NCBI Taxonomy" id="2952157"/>
    <lineage>
        <taxon>Bacteria</taxon>
        <taxon>Bacillati</taxon>
        <taxon>Actinomycetota</taxon>
        <taxon>Actinomycetes</taxon>
        <taxon>Mycobacteriales</taxon>
        <taxon>Mycobacteriaceae</taxon>
        <taxon>Mycolicibacterium</taxon>
    </lineage>
</organism>
<dbReference type="PANTHER" id="PTHR36930">
    <property type="entry name" value="METAL-SULFUR CLUSTER BIOSYNTHESIS PROTEINS YUAD-RELATED"/>
    <property type="match status" value="1"/>
</dbReference>
<dbReference type="InterPro" id="IPR005302">
    <property type="entry name" value="MoCF_Sase_C"/>
</dbReference>
<evidence type="ECO:0000313" key="2">
    <source>
        <dbReference type="EMBL" id="MCP9273576.1"/>
    </source>
</evidence>
<dbReference type="RefSeq" id="WP_255060898.1">
    <property type="nucleotide sequence ID" value="NZ_JANDBD010000006.1"/>
</dbReference>
<reference evidence="2 3" key="1">
    <citation type="submission" date="2022-06" db="EMBL/GenBank/DDBJ databases">
        <title>Mycolicibacterium sp. CAU 1645 isolated from seawater.</title>
        <authorList>
            <person name="Kim W."/>
        </authorList>
    </citation>
    <scope>NUCLEOTIDE SEQUENCE [LARGE SCALE GENOMIC DNA]</scope>
    <source>
        <strain evidence="2 3">CAU 1645</strain>
    </source>
</reference>
<evidence type="ECO:0000259" key="1">
    <source>
        <dbReference type="PROSITE" id="PS51340"/>
    </source>
</evidence>
<comment type="caution">
    <text evidence="2">The sequence shown here is derived from an EMBL/GenBank/DDBJ whole genome shotgun (WGS) entry which is preliminary data.</text>
</comment>
<name>A0ABT1M397_9MYCO</name>
<dbReference type="PANTHER" id="PTHR36930:SF1">
    <property type="entry name" value="MOSC DOMAIN-CONTAINING PROTEIN"/>
    <property type="match status" value="1"/>
</dbReference>
<dbReference type="EMBL" id="JANDBD010000006">
    <property type="protein sequence ID" value="MCP9273576.1"/>
    <property type="molecule type" value="Genomic_DNA"/>
</dbReference>
<dbReference type="Gene3D" id="2.40.33.20">
    <property type="entry name" value="PK beta-barrel domain-like"/>
    <property type="match status" value="1"/>
</dbReference>